<keyword evidence="3" id="KW-1185">Reference proteome</keyword>
<protein>
    <submittedName>
        <fullName evidence="2">Uncharacterized protein</fullName>
    </submittedName>
</protein>
<sequence>MALAAAQAASGGNNDAGAVAASSPKRLFNLLESKSKERVLRLVTAFRGSTLMEREAFAQEIGATLLTEEHQQQELGPLLSRRLSGPALQVRSRDRSYVTLAEQKPHMSSTAETVALIKSLLKQKPLLPAPVGQAGDNAEPGAKRDSQSSASALGDGAADANSQHEVSPPSKGGETAAVAEFDKEERERESQTPAVLFRTRGYQALRLARGEEHPPEVESDASTRRSVLNLTGMPLDEADLWEWFEILDVARNGTIGVLPFLQTIKDLDRGFGLTEKSDQEFARDVEAIATDGQLTFEKFAYLVTRFLRQ</sequence>
<feature type="region of interest" description="Disordered" evidence="1">
    <location>
        <begin position="128"/>
        <end position="195"/>
    </location>
</feature>
<evidence type="ECO:0000313" key="3">
    <source>
        <dbReference type="Proteomes" id="UP000284403"/>
    </source>
</evidence>
<reference evidence="2 3" key="1">
    <citation type="journal article" date="2018" name="BMC Genomics">
        <title>Genomic comparison of Trypanosoma conorhini and Trypanosoma rangeli to Trypanosoma cruzi strains of high and low virulence.</title>
        <authorList>
            <person name="Bradwell K.R."/>
            <person name="Koparde V.N."/>
            <person name="Matveyev A.V."/>
            <person name="Serrano M.G."/>
            <person name="Alves J.M."/>
            <person name="Parikh H."/>
            <person name="Huang B."/>
            <person name="Lee V."/>
            <person name="Espinosa-Alvarez O."/>
            <person name="Ortiz P.A."/>
            <person name="Costa-Martins A.G."/>
            <person name="Teixeira M.M."/>
            <person name="Buck G.A."/>
        </authorList>
    </citation>
    <scope>NUCLEOTIDE SEQUENCE [LARGE SCALE GENOMIC DNA]</scope>
    <source>
        <strain evidence="2 3">025E</strain>
    </source>
</reference>
<dbReference type="Proteomes" id="UP000284403">
    <property type="component" value="Unassembled WGS sequence"/>
</dbReference>
<accession>A0A422NHW1</accession>
<evidence type="ECO:0000256" key="1">
    <source>
        <dbReference type="SAM" id="MobiDB-lite"/>
    </source>
</evidence>
<dbReference type="GeneID" id="40321611"/>
<feature type="compositionally biased region" description="Basic and acidic residues" evidence="1">
    <location>
        <begin position="180"/>
        <end position="190"/>
    </location>
</feature>
<dbReference type="SUPFAM" id="SSF47473">
    <property type="entry name" value="EF-hand"/>
    <property type="match status" value="1"/>
</dbReference>
<feature type="compositionally biased region" description="Low complexity" evidence="1">
    <location>
        <begin position="147"/>
        <end position="161"/>
    </location>
</feature>
<proteinExistence type="predicted"/>
<gene>
    <name evidence="2" type="ORF">Tco025E_08000</name>
</gene>
<evidence type="ECO:0000313" key="2">
    <source>
        <dbReference type="EMBL" id="RNF05041.1"/>
    </source>
</evidence>
<feature type="region of interest" description="Disordered" evidence="1">
    <location>
        <begin position="1"/>
        <end position="20"/>
    </location>
</feature>
<name>A0A422NHW1_9TRYP</name>
<comment type="caution">
    <text evidence="2">The sequence shown here is derived from an EMBL/GenBank/DDBJ whole genome shotgun (WGS) entry which is preliminary data.</text>
</comment>
<dbReference type="EMBL" id="MKKU01000653">
    <property type="protein sequence ID" value="RNF05041.1"/>
    <property type="molecule type" value="Genomic_DNA"/>
</dbReference>
<dbReference type="InterPro" id="IPR011992">
    <property type="entry name" value="EF-hand-dom_pair"/>
</dbReference>
<dbReference type="OrthoDB" id="248349at2759"/>
<organism evidence="2 3">
    <name type="scientific">Trypanosoma conorhini</name>
    <dbReference type="NCBI Taxonomy" id="83891"/>
    <lineage>
        <taxon>Eukaryota</taxon>
        <taxon>Discoba</taxon>
        <taxon>Euglenozoa</taxon>
        <taxon>Kinetoplastea</taxon>
        <taxon>Metakinetoplastina</taxon>
        <taxon>Trypanosomatida</taxon>
        <taxon>Trypanosomatidae</taxon>
        <taxon>Trypanosoma</taxon>
    </lineage>
</organism>
<dbReference type="AlphaFoldDB" id="A0A422NHW1"/>
<dbReference type="RefSeq" id="XP_029225171.1">
    <property type="nucleotide sequence ID" value="XM_029374857.1"/>
</dbReference>